<dbReference type="Pfam" id="PF00999">
    <property type="entry name" value="Na_H_Exchanger"/>
    <property type="match status" value="1"/>
</dbReference>
<feature type="transmembrane region" description="Helical" evidence="7">
    <location>
        <begin position="6"/>
        <end position="25"/>
    </location>
</feature>
<dbReference type="EMBL" id="LCAB01000007">
    <property type="protein sequence ID" value="KKR83142.1"/>
    <property type="molecule type" value="Genomic_DNA"/>
</dbReference>
<dbReference type="InterPro" id="IPR006153">
    <property type="entry name" value="Cation/H_exchanger_TM"/>
</dbReference>
<dbReference type="PROSITE" id="PS51201">
    <property type="entry name" value="RCK_N"/>
    <property type="match status" value="1"/>
</dbReference>
<feature type="transmembrane region" description="Helical" evidence="7">
    <location>
        <begin position="273"/>
        <end position="291"/>
    </location>
</feature>
<comment type="caution">
    <text evidence="9">The sequence shown here is derived from an EMBL/GenBank/DDBJ whole genome shotgun (WGS) entry which is preliminary data.</text>
</comment>
<dbReference type="InterPro" id="IPR003148">
    <property type="entry name" value="RCK_N"/>
</dbReference>
<dbReference type="InterPro" id="IPR036291">
    <property type="entry name" value="NAD(P)-bd_dom_sf"/>
</dbReference>
<evidence type="ECO:0000256" key="3">
    <source>
        <dbReference type="ARBA" id="ARBA00022448"/>
    </source>
</evidence>
<keyword evidence="4 7" id="KW-0812">Transmembrane</keyword>
<feature type="transmembrane region" description="Helical" evidence="7">
    <location>
        <begin position="327"/>
        <end position="351"/>
    </location>
</feature>
<comment type="subcellular location">
    <subcellularLocation>
        <location evidence="1">Membrane</location>
        <topology evidence="1">Multi-pass membrane protein</topology>
    </subcellularLocation>
</comment>
<feature type="transmembrane region" description="Helical" evidence="7">
    <location>
        <begin position="149"/>
        <end position="171"/>
    </location>
</feature>
<feature type="transmembrane region" description="Helical" evidence="7">
    <location>
        <begin position="183"/>
        <end position="207"/>
    </location>
</feature>
<dbReference type="PANTHER" id="PTHR42751">
    <property type="entry name" value="SODIUM/HYDROGEN EXCHANGER FAMILY/TRKA DOMAIN PROTEIN"/>
    <property type="match status" value="1"/>
</dbReference>
<reference evidence="9 10" key="1">
    <citation type="journal article" date="2015" name="Nature">
        <title>rRNA introns, odd ribosomes, and small enigmatic genomes across a large radiation of phyla.</title>
        <authorList>
            <person name="Brown C.T."/>
            <person name="Hug L.A."/>
            <person name="Thomas B.C."/>
            <person name="Sharon I."/>
            <person name="Castelle C.J."/>
            <person name="Singh A."/>
            <person name="Wilkins M.J."/>
            <person name="Williams K.H."/>
            <person name="Banfield J.F."/>
        </authorList>
    </citation>
    <scope>NUCLEOTIDE SEQUENCE [LARGE SCALE GENOMIC DNA]</scope>
</reference>
<keyword evidence="5 7" id="KW-1133">Transmembrane helix</keyword>
<evidence type="ECO:0000259" key="8">
    <source>
        <dbReference type="PROSITE" id="PS51201"/>
    </source>
</evidence>
<evidence type="ECO:0000256" key="7">
    <source>
        <dbReference type="SAM" id="Phobius"/>
    </source>
</evidence>
<evidence type="ECO:0000256" key="4">
    <source>
        <dbReference type="ARBA" id="ARBA00022692"/>
    </source>
</evidence>
<evidence type="ECO:0000256" key="5">
    <source>
        <dbReference type="ARBA" id="ARBA00022989"/>
    </source>
</evidence>
<feature type="transmembrane region" description="Helical" evidence="7">
    <location>
        <begin position="297"/>
        <end position="320"/>
    </location>
</feature>
<evidence type="ECO:0000256" key="6">
    <source>
        <dbReference type="ARBA" id="ARBA00023136"/>
    </source>
</evidence>
<feature type="transmembrane region" description="Helical" evidence="7">
    <location>
        <begin position="357"/>
        <end position="379"/>
    </location>
</feature>
<feature type="domain" description="RCK N-terminal" evidence="8">
    <location>
        <begin position="413"/>
        <end position="529"/>
    </location>
</feature>
<sequence>MEGTNSLFLQLAVVLGLSAALGFIVRSFRLPLLVSYLVAGLLLSLFQVFDISHSEVLTFMPEIGIALVLFFVGMELDMKEIKNLGKPIIAAGLGQIIFSTMAGFVIAQALGFSEGESFYLGAGLAFSSTIVVVKLLLEKKDLSSLYGKLGVGILLLEDLVAVILLMVMTVGSSFLDSGLQSNFPLVALFIKGAILMVLAFGLAKYVLETVFTAVARSAELLFLSAVAWCFVFVAASLLLGFSVVIGAFLAGIALANSPFHFEIQGKVKPLRDFFVTLFFVYLGSQVVFQHLGSVLPLILIFTVYALVIKPTIFLLILGLFGFRKHTIFNTAIGLSQVSEFSLIVMVVGFNLGIVSQAALTAMALTGVISIIASSIMITYSKIIYKKIVPVVSFFERGGFVHQLESVLGDVSLENHVILIGAHRMGGEVIKFLKREKIPFLVLDFNPRVIKKLIEEKVHALYGDLGDPEILDFLNLENSKLIISTAADIDDNLMLLSELKRRKAKAITILRASSPDEAESLYKLGADYVILPEVVSGDFVAQVLKDHWPEMKFFKDRSEIELNKLSRNHLAFE</sequence>
<dbReference type="Gene3D" id="1.20.1530.20">
    <property type="match status" value="1"/>
</dbReference>
<keyword evidence="3" id="KW-0813">Transport</keyword>
<gene>
    <name evidence="9" type="ORF">UU29_C0007G0012</name>
</gene>
<dbReference type="Gene3D" id="3.40.50.720">
    <property type="entry name" value="NAD(P)-binding Rossmann-like Domain"/>
    <property type="match status" value="1"/>
</dbReference>
<proteinExistence type="inferred from homology"/>
<dbReference type="GO" id="GO:0016020">
    <property type="term" value="C:membrane"/>
    <property type="evidence" value="ECO:0007669"/>
    <property type="project" value="UniProtKB-SubCell"/>
</dbReference>
<feature type="transmembrane region" description="Helical" evidence="7">
    <location>
        <begin position="88"/>
        <end position="112"/>
    </location>
</feature>
<dbReference type="Proteomes" id="UP000034601">
    <property type="component" value="Unassembled WGS sequence"/>
</dbReference>
<dbReference type="AlphaFoldDB" id="A0A0G0X695"/>
<organism evidence="9 10">
    <name type="scientific">Candidatus Daviesbacteria bacterium GW2011_GWA2_40_9</name>
    <dbReference type="NCBI Taxonomy" id="1618424"/>
    <lineage>
        <taxon>Bacteria</taxon>
        <taxon>Candidatus Daviesiibacteriota</taxon>
    </lineage>
</organism>
<feature type="transmembrane region" description="Helical" evidence="7">
    <location>
        <begin position="219"/>
        <end position="237"/>
    </location>
</feature>
<protein>
    <submittedName>
        <fullName evidence="9">Transporter, CPA2 family</fullName>
    </submittedName>
</protein>
<dbReference type="GO" id="GO:0015297">
    <property type="term" value="F:antiporter activity"/>
    <property type="evidence" value="ECO:0007669"/>
    <property type="project" value="InterPro"/>
</dbReference>
<dbReference type="GO" id="GO:1902600">
    <property type="term" value="P:proton transmembrane transport"/>
    <property type="evidence" value="ECO:0007669"/>
    <property type="project" value="InterPro"/>
</dbReference>
<name>A0A0G0X695_9BACT</name>
<dbReference type="SUPFAM" id="SSF51735">
    <property type="entry name" value="NAD(P)-binding Rossmann-fold domains"/>
    <property type="match status" value="1"/>
</dbReference>
<accession>A0A0G0X695</accession>
<feature type="transmembrane region" description="Helical" evidence="7">
    <location>
        <begin position="56"/>
        <end position="76"/>
    </location>
</feature>
<dbReference type="GO" id="GO:0006813">
    <property type="term" value="P:potassium ion transport"/>
    <property type="evidence" value="ECO:0007669"/>
    <property type="project" value="InterPro"/>
</dbReference>
<dbReference type="PANTHER" id="PTHR42751:SF3">
    <property type="entry name" value="SODIUM_GLUTAMATE SYMPORTER"/>
    <property type="match status" value="1"/>
</dbReference>
<feature type="transmembrane region" description="Helical" evidence="7">
    <location>
        <begin position="118"/>
        <end position="137"/>
    </location>
</feature>
<dbReference type="Pfam" id="PF02254">
    <property type="entry name" value="TrkA_N"/>
    <property type="match status" value="1"/>
</dbReference>
<comment type="similarity">
    <text evidence="2">Belongs to the monovalent cation:proton antiporter 2 (CPA2) transporter (TC 2.A.37) family.</text>
</comment>
<dbReference type="InterPro" id="IPR038770">
    <property type="entry name" value="Na+/solute_symporter_sf"/>
</dbReference>
<evidence type="ECO:0000313" key="10">
    <source>
        <dbReference type="Proteomes" id="UP000034601"/>
    </source>
</evidence>
<feature type="transmembrane region" description="Helical" evidence="7">
    <location>
        <begin position="32"/>
        <end position="50"/>
    </location>
</feature>
<evidence type="ECO:0000256" key="2">
    <source>
        <dbReference type="ARBA" id="ARBA00005551"/>
    </source>
</evidence>
<evidence type="ECO:0000313" key="9">
    <source>
        <dbReference type="EMBL" id="KKR83142.1"/>
    </source>
</evidence>
<evidence type="ECO:0000256" key="1">
    <source>
        <dbReference type="ARBA" id="ARBA00004141"/>
    </source>
</evidence>
<keyword evidence="6 7" id="KW-0472">Membrane</keyword>